<organism evidence="1">
    <name type="scientific">marine sediment metagenome</name>
    <dbReference type="NCBI Taxonomy" id="412755"/>
    <lineage>
        <taxon>unclassified sequences</taxon>
        <taxon>metagenomes</taxon>
        <taxon>ecological metagenomes</taxon>
    </lineage>
</organism>
<accession>X0ZKB4</accession>
<protein>
    <submittedName>
        <fullName evidence="1">Uncharacterized protein</fullName>
    </submittedName>
</protein>
<name>X0ZKB4_9ZZZZ</name>
<reference evidence="1" key="1">
    <citation type="journal article" date="2014" name="Front. Microbiol.">
        <title>High frequency of phylogenetically diverse reductive dehalogenase-homologous genes in deep subseafloor sedimentary metagenomes.</title>
        <authorList>
            <person name="Kawai M."/>
            <person name="Futagami T."/>
            <person name="Toyoda A."/>
            <person name="Takaki Y."/>
            <person name="Nishi S."/>
            <person name="Hori S."/>
            <person name="Arai W."/>
            <person name="Tsubouchi T."/>
            <person name="Morono Y."/>
            <person name="Uchiyama I."/>
            <person name="Ito T."/>
            <person name="Fujiyama A."/>
            <person name="Inagaki F."/>
            <person name="Takami H."/>
        </authorList>
    </citation>
    <scope>NUCLEOTIDE SEQUENCE</scope>
    <source>
        <strain evidence="1">Expedition CK06-06</strain>
    </source>
</reference>
<dbReference type="AlphaFoldDB" id="X0ZKB4"/>
<gene>
    <name evidence="1" type="ORF">S01H4_03993</name>
</gene>
<dbReference type="EMBL" id="BART01001029">
    <property type="protein sequence ID" value="GAG60798.1"/>
    <property type="molecule type" value="Genomic_DNA"/>
</dbReference>
<proteinExistence type="predicted"/>
<sequence>GDIYYDESFDVTIDSLDNVYIVGSCCCSFGAGSRDMVLLKYIQDIFKSIINFNRI</sequence>
<comment type="caution">
    <text evidence="1">The sequence shown here is derived from an EMBL/GenBank/DDBJ whole genome shotgun (WGS) entry which is preliminary data.</text>
</comment>
<feature type="non-terminal residue" evidence="1">
    <location>
        <position position="1"/>
    </location>
</feature>
<evidence type="ECO:0000313" key="1">
    <source>
        <dbReference type="EMBL" id="GAG60798.1"/>
    </source>
</evidence>